<gene>
    <name evidence="1" type="ORF">EHS15_17600</name>
</gene>
<protein>
    <submittedName>
        <fullName evidence="1">Uncharacterized protein</fullName>
    </submittedName>
</protein>
<dbReference type="RefSeq" id="WP_135761902.1">
    <property type="nucleotide sequence ID" value="NZ_RQHW01000078.1"/>
</dbReference>
<dbReference type="Proteomes" id="UP000298058">
    <property type="component" value="Unassembled WGS sequence"/>
</dbReference>
<accession>A0A4R9LWV0</accession>
<sequence>MAKIMENILKDASQESIQAGEKFIHRIKSGILKKNTLPNKSDDYPLEKASKNYKAYLESEDFADLINQPK</sequence>
<comment type="caution">
    <text evidence="1">The sequence shown here is derived from an EMBL/GenBank/DDBJ whole genome shotgun (WGS) entry which is preliminary data.</text>
</comment>
<evidence type="ECO:0000313" key="2">
    <source>
        <dbReference type="Proteomes" id="UP000298058"/>
    </source>
</evidence>
<dbReference type="OrthoDB" id="338228at2"/>
<name>A0A4R9LWV0_9LEPT</name>
<reference evidence="1" key="1">
    <citation type="journal article" date="2019" name="PLoS Negl. Trop. Dis.">
        <title>Revisiting the worldwide diversity of Leptospira species in the environment.</title>
        <authorList>
            <person name="Vincent A.T."/>
            <person name="Schiettekatte O."/>
            <person name="Bourhy P."/>
            <person name="Veyrier F.J."/>
            <person name="Picardeau M."/>
        </authorList>
    </citation>
    <scope>NUCLEOTIDE SEQUENCE [LARGE SCALE GENOMIC DNA]</scope>
    <source>
        <strain evidence="1">201300427</strain>
    </source>
</reference>
<keyword evidence="2" id="KW-1185">Reference proteome</keyword>
<proteinExistence type="predicted"/>
<dbReference type="AlphaFoldDB" id="A0A4R9LWV0"/>
<organism evidence="1 2">
    <name type="scientific">Leptospira idonii</name>
    <dbReference type="NCBI Taxonomy" id="1193500"/>
    <lineage>
        <taxon>Bacteria</taxon>
        <taxon>Pseudomonadati</taxon>
        <taxon>Spirochaetota</taxon>
        <taxon>Spirochaetia</taxon>
        <taxon>Leptospirales</taxon>
        <taxon>Leptospiraceae</taxon>
        <taxon>Leptospira</taxon>
    </lineage>
</organism>
<dbReference type="EMBL" id="RQHW01000078">
    <property type="protein sequence ID" value="TGN17349.1"/>
    <property type="molecule type" value="Genomic_DNA"/>
</dbReference>
<evidence type="ECO:0000313" key="1">
    <source>
        <dbReference type="EMBL" id="TGN17349.1"/>
    </source>
</evidence>